<comment type="caution">
    <text evidence="2">The sequence shown here is derived from an EMBL/GenBank/DDBJ whole genome shotgun (WGS) entry which is preliminary data.</text>
</comment>
<proteinExistence type="predicted"/>
<dbReference type="EMBL" id="JACHJV010000001">
    <property type="protein sequence ID" value="MBB4924744.1"/>
    <property type="molecule type" value="Genomic_DNA"/>
</dbReference>
<evidence type="ECO:0000259" key="1">
    <source>
        <dbReference type="Pfam" id="PF12680"/>
    </source>
</evidence>
<name>A0A7W7R3N5_KITKI</name>
<dbReference type="Gene3D" id="3.10.450.50">
    <property type="match status" value="1"/>
</dbReference>
<sequence length="122" mass="12969">MTNLQQLAEQYLATWNETDAPARRKLIDTYWAADARYTDPLVEAAGRDAIDATIGAVQGQFPGLVFTLGAGGVDAHHQLARFTWDLGAADGETLVIGFDVLVATEDGLIGAVHGFLDKVPAA</sequence>
<dbReference type="RefSeq" id="WP_184936645.1">
    <property type="nucleotide sequence ID" value="NZ_JACHJV010000001.1"/>
</dbReference>
<dbReference type="InterPro" id="IPR032710">
    <property type="entry name" value="NTF2-like_dom_sf"/>
</dbReference>
<dbReference type="SUPFAM" id="SSF54427">
    <property type="entry name" value="NTF2-like"/>
    <property type="match status" value="1"/>
</dbReference>
<protein>
    <recommendedName>
        <fullName evidence="1">SnoaL-like domain-containing protein</fullName>
    </recommendedName>
</protein>
<gene>
    <name evidence="2" type="ORF">FHR34_003737</name>
</gene>
<evidence type="ECO:0000313" key="3">
    <source>
        <dbReference type="Proteomes" id="UP000540506"/>
    </source>
</evidence>
<organism evidence="2 3">
    <name type="scientific">Kitasatospora kifunensis</name>
    <name type="common">Streptomyces kifunensis</name>
    <dbReference type="NCBI Taxonomy" id="58351"/>
    <lineage>
        <taxon>Bacteria</taxon>
        <taxon>Bacillati</taxon>
        <taxon>Actinomycetota</taxon>
        <taxon>Actinomycetes</taxon>
        <taxon>Kitasatosporales</taxon>
        <taxon>Streptomycetaceae</taxon>
        <taxon>Kitasatospora</taxon>
    </lineage>
</organism>
<dbReference type="Proteomes" id="UP000540506">
    <property type="component" value="Unassembled WGS sequence"/>
</dbReference>
<accession>A0A7W7R3N5</accession>
<reference evidence="2 3" key="1">
    <citation type="submission" date="2020-08" db="EMBL/GenBank/DDBJ databases">
        <title>Sequencing the genomes of 1000 actinobacteria strains.</title>
        <authorList>
            <person name="Klenk H.-P."/>
        </authorList>
    </citation>
    <scope>NUCLEOTIDE SEQUENCE [LARGE SCALE GENOMIC DNA]</scope>
    <source>
        <strain evidence="2 3">DSM 41654</strain>
    </source>
</reference>
<dbReference type="AlphaFoldDB" id="A0A7W7R3N5"/>
<feature type="domain" description="SnoaL-like" evidence="1">
    <location>
        <begin position="9"/>
        <end position="109"/>
    </location>
</feature>
<keyword evidence="3" id="KW-1185">Reference proteome</keyword>
<evidence type="ECO:0000313" key="2">
    <source>
        <dbReference type="EMBL" id="MBB4924744.1"/>
    </source>
</evidence>
<dbReference type="Pfam" id="PF12680">
    <property type="entry name" value="SnoaL_2"/>
    <property type="match status" value="1"/>
</dbReference>
<dbReference type="InterPro" id="IPR037401">
    <property type="entry name" value="SnoaL-like"/>
</dbReference>